<organism evidence="5 6">
    <name type="scientific">Cyclostephanos tholiformis</name>
    <dbReference type="NCBI Taxonomy" id="382380"/>
    <lineage>
        <taxon>Eukaryota</taxon>
        <taxon>Sar</taxon>
        <taxon>Stramenopiles</taxon>
        <taxon>Ochrophyta</taxon>
        <taxon>Bacillariophyta</taxon>
        <taxon>Coscinodiscophyceae</taxon>
        <taxon>Thalassiosirophycidae</taxon>
        <taxon>Stephanodiscales</taxon>
        <taxon>Stephanodiscaceae</taxon>
        <taxon>Cyclostephanos</taxon>
    </lineage>
</organism>
<protein>
    <recommendedName>
        <fullName evidence="7">PKD domain-containing protein</fullName>
    </recommendedName>
</protein>
<dbReference type="SUPFAM" id="SSF82171">
    <property type="entry name" value="DPP6 N-terminal domain-like"/>
    <property type="match status" value="1"/>
</dbReference>
<sequence>MIICGFPGNYNYDDRPGYVRVFKLRSGNDVGTATWEQIGQNITGEANGDEFGWSVSISNDGKTIAIGGKYNDGKNGKYSGHVRIYRLNVDDTRWEQIGDDIDGDAAGDYLGYSVSLSANGTIVAIGAPYAAIDDKRTGKVHVYRIDSAGSSWEQLVESIYGDNDNDFYGWSVDISNDGNTIAIGSPTKSDGGQG</sequence>
<dbReference type="Proteomes" id="UP001530377">
    <property type="component" value="Unassembled WGS sequence"/>
</dbReference>
<name>A0ABD3SFB9_9STRA</name>
<dbReference type="AlphaFoldDB" id="A0ABD3SFB9"/>
<evidence type="ECO:0000313" key="5">
    <source>
        <dbReference type="EMBL" id="KAL3823266.1"/>
    </source>
</evidence>
<gene>
    <name evidence="5" type="ORF">ACHAXA_003414</name>
</gene>
<evidence type="ECO:0000313" key="6">
    <source>
        <dbReference type="Proteomes" id="UP001530377"/>
    </source>
</evidence>
<dbReference type="Pfam" id="PF14312">
    <property type="entry name" value="FG-GAP_2"/>
    <property type="match status" value="2"/>
</dbReference>
<comment type="caution">
    <text evidence="5">The sequence shown here is derived from an EMBL/GenBank/DDBJ whole genome shotgun (WGS) entry which is preliminary data.</text>
</comment>
<feature type="repeat" description="FG-GAP" evidence="4">
    <location>
        <begin position="96"/>
        <end position="152"/>
    </location>
</feature>
<dbReference type="PROSITE" id="PS51470">
    <property type="entry name" value="FG_GAP"/>
    <property type="match status" value="1"/>
</dbReference>
<dbReference type="InterPro" id="IPR013517">
    <property type="entry name" value="FG-GAP"/>
</dbReference>
<reference evidence="5 6" key="1">
    <citation type="submission" date="2024-10" db="EMBL/GenBank/DDBJ databases">
        <title>Updated reference genomes for cyclostephanoid diatoms.</title>
        <authorList>
            <person name="Roberts W.R."/>
            <person name="Alverson A.J."/>
        </authorList>
    </citation>
    <scope>NUCLEOTIDE SEQUENCE [LARGE SCALE GENOMIC DNA]</scope>
    <source>
        <strain evidence="5 6">AJA228-03</strain>
    </source>
</reference>
<dbReference type="EMBL" id="JALLPB020000041">
    <property type="protein sequence ID" value="KAL3823266.1"/>
    <property type="molecule type" value="Genomic_DNA"/>
</dbReference>
<evidence type="ECO:0000256" key="3">
    <source>
        <dbReference type="ARBA" id="ARBA00023180"/>
    </source>
</evidence>
<keyword evidence="6" id="KW-1185">Reference proteome</keyword>
<dbReference type="PANTHER" id="PTHR36220:SF1">
    <property type="entry name" value="GAMMA TUBULIN COMPLEX COMPONENT C-TERMINAL DOMAIN-CONTAINING PROTEIN"/>
    <property type="match status" value="1"/>
</dbReference>
<evidence type="ECO:0000256" key="4">
    <source>
        <dbReference type="PROSITE-ProRule" id="PRU00803"/>
    </source>
</evidence>
<dbReference type="InterPro" id="IPR013519">
    <property type="entry name" value="Int_alpha_beta-p"/>
</dbReference>
<evidence type="ECO:0000256" key="1">
    <source>
        <dbReference type="ARBA" id="ARBA00022729"/>
    </source>
</evidence>
<keyword evidence="2" id="KW-0677">Repeat</keyword>
<evidence type="ECO:0000256" key="2">
    <source>
        <dbReference type="ARBA" id="ARBA00022737"/>
    </source>
</evidence>
<evidence type="ECO:0008006" key="7">
    <source>
        <dbReference type="Google" id="ProtNLM"/>
    </source>
</evidence>
<keyword evidence="1" id="KW-0732">Signal</keyword>
<dbReference type="Gene3D" id="2.130.10.130">
    <property type="entry name" value="Integrin alpha, N-terminal"/>
    <property type="match status" value="1"/>
</dbReference>
<dbReference type="InterPro" id="IPR028994">
    <property type="entry name" value="Integrin_alpha_N"/>
</dbReference>
<proteinExistence type="predicted"/>
<keyword evidence="3" id="KW-0325">Glycoprotein</keyword>
<dbReference type="PANTHER" id="PTHR36220">
    <property type="entry name" value="UNNAMED PRODUCT"/>
    <property type="match status" value="1"/>
</dbReference>
<accession>A0ABD3SFB9</accession>